<organism evidence="1 2">
    <name type="scientific">Thelephora ganbajun</name>
    <name type="common">Ganba fungus</name>
    <dbReference type="NCBI Taxonomy" id="370292"/>
    <lineage>
        <taxon>Eukaryota</taxon>
        <taxon>Fungi</taxon>
        <taxon>Dikarya</taxon>
        <taxon>Basidiomycota</taxon>
        <taxon>Agaricomycotina</taxon>
        <taxon>Agaricomycetes</taxon>
        <taxon>Thelephorales</taxon>
        <taxon>Thelephoraceae</taxon>
        <taxon>Thelephora</taxon>
    </lineage>
</organism>
<comment type="caution">
    <text evidence="1">The sequence shown here is derived from an EMBL/GenBank/DDBJ whole genome shotgun (WGS) entry which is preliminary data.</text>
</comment>
<gene>
    <name evidence="1" type="ORF">BDM02DRAFT_3102182</name>
</gene>
<dbReference type="Proteomes" id="UP000886501">
    <property type="component" value="Unassembled WGS sequence"/>
</dbReference>
<sequence length="426" mass="49314">MGSCLSTPVDFEGDVNLYHFDLHRVVGKGAFGKVRVVEHRKSKKLFALKYIDKAQCSKQRAVANVIQERRLLEEIDHPFIVNMSYAFQDDENCFFVLDLMLGGDLRFHMERKGEINEKCVRFWTAELASACNYLHRHKIIHRDIKPDNVLLDAHGHVHLTDFNVAIHYSERRLHTSVAGSMAYMAPEILARKGYTWHVDYWSLGVCVFELLFGRRPFESRSADKLTQAITKGSIKFPLGADDQCSKEGQKLVLSLLDRNPKTRIACQSRERGMNEFKKHPWFADIDFDNLMEKEIQPPFVPDLKRTNFDVSHELDEFLMVEKTLTHSQRKKNVDVDKMKPEYRMLEEQFTVYDYTRQKRTSYYPHNQPIVVNKGESESYVIPSATNTVVPNQTYLERSTVQASMAQVSTAQVSIVVNRSDEDLRLA</sequence>
<evidence type="ECO:0000313" key="2">
    <source>
        <dbReference type="Proteomes" id="UP000886501"/>
    </source>
</evidence>
<keyword evidence="2" id="KW-1185">Reference proteome</keyword>
<protein>
    <submittedName>
        <fullName evidence="1">Kinase-like protein</fullName>
    </submittedName>
</protein>
<dbReference type="EMBL" id="MU118114">
    <property type="protein sequence ID" value="KAF9644897.1"/>
    <property type="molecule type" value="Genomic_DNA"/>
</dbReference>
<accession>A0ACB6Z5U6</accession>
<name>A0ACB6Z5U6_THEGA</name>
<evidence type="ECO:0000313" key="1">
    <source>
        <dbReference type="EMBL" id="KAF9644897.1"/>
    </source>
</evidence>
<proteinExistence type="predicted"/>
<reference evidence="1" key="1">
    <citation type="submission" date="2019-10" db="EMBL/GenBank/DDBJ databases">
        <authorList>
            <consortium name="DOE Joint Genome Institute"/>
            <person name="Kuo A."/>
            <person name="Miyauchi S."/>
            <person name="Kiss E."/>
            <person name="Drula E."/>
            <person name="Kohler A."/>
            <person name="Sanchez-Garcia M."/>
            <person name="Andreopoulos B."/>
            <person name="Barry K.W."/>
            <person name="Bonito G."/>
            <person name="Buee M."/>
            <person name="Carver A."/>
            <person name="Chen C."/>
            <person name="Cichocki N."/>
            <person name="Clum A."/>
            <person name="Culley D."/>
            <person name="Crous P.W."/>
            <person name="Fauchery L."/>
            <person name="Girlanda M."/>
            <person name="Hayes R."/>
            <person name="Keri Z."/>
            <person name="Labutti K."/>
            <person name="Lipzen A."/>
            <person name="Lombard V."/>
            <person name="Magnuson J."/>
            <person name="Maillard F."/>
            <person name="Morin E."/>
            <person name="Murat C."/>
            <person name="Nolan M."/>
            <person name="Ohm R."/>
            <person name="Pangilinan J."/>
            <person name="Pereira M."/>
            <person name="Perotto S."/>
            <person name="Peter M."/>
            <person name="Riley R."/>
            <person name="Sitrit Y."/>
            <person name="Stielow B."/>
            <person name="Szollosi G."/>
            <person name="Zifcakova L."/>
            <person name="Stursova M."/>
            <person name="Spatafora J.W."/>
            <person name="Tedersoo L."/>
            <person name="Vaario L.-M."/>
            <person name="Yamada A."/>
            <person name="Yan M."/>
            <person name="Wang P."/>
            <person name="Xu J."/>
            <person name="Bruns T."/>
            <person name="Baldrian P."/>
            <person name="Vilgalys R."/>
            <person name="Henrissat B."/>
            <person name="Grigoriev I.V."/>
            <person name="Hibbett D."/>
            <person name="Nagy L.G."/>
            <person name="Martin F.M."/>
        </authorList>
    </citation>
    <scope>NUCLEOTIDE SEQUENCE</scope>
    <source>
        <strain evidence="1">P2</strain>
    </source>
</reference>
<reference evidence="1" key="2">
    <citation type="journal article" date="2020" name="Nat. Commun.">
        <title>Large-scale genome sequencing of mycorrhizal fungi provides insights into the early evolution of symbiotic traits.</title>
        <authorList>
            <person name="Miyauchi S."/>
            <person name="Kiss E."/>
            <person name="Kuo A."/>
            <person name="Drula E."/>
            <person name="Kohler A."/>
            <person name="Sanchez-Garcia M."/>
            <person name="Morin E."/>
            <person name="Andreopoulos B."/>
            <person name="Barry K.W."/>
            <person name="Bonito G."/>
            <person name="Buee M."/>
            <person name="Carver A."/>
            <person name="Chen C."/>
            <person name="Cichocki N."/>
            <person name="Clum A."/>
            <person name="Culley D."/>
            <person name="Crous P.W."/>
            <person name="Fauchery L."/>
            <person name="Girlanda M."/>
            <person name="Hayes R.D."/>
            <person name="Keri Z."/>
            <person name="LaButti K."/>
            <person name="Lipzen A."/>
            <person name="Lombard V."/>
            <person name="Magnuson J."/>
            <person name="Maillard F."/>
            <person name="Murat C."/>
            <person name="Nolan M."/>
            <person name="Ohm R.A."/>
            <person name="Pangilinan J."/>
            <person name="Pereira M.F."/>
            <person name="Perotto S."/>
            <person name="Peter M."/>
            <person name="Pfister S."/>
            <person name="Riley R."/>
            <person name="Sitrit Y."/>
            <person name="Stielow J.B."/>
            <person name="Szollosi G."/>
            <person name="Zifcakova L."/>
            <person name="Stursova M."/>
            <person name="Spatafora J.W."/>
            <person name="Tedersoo L."/>
            <person name="Vaario L.M."/>
            <person name="Yamada A."/>
            <person name="Yan M."/>
            <person name="Wang P."/>
            <person name="Xu J."/>
            <person name="Bruns T."/>
            <person name="Baldrian P."/>
            <person name="Vilgalys R."/>
            <person name="Dunand C."/>
            <person name="Henrissat B."/>
            <person name="Grigoriev I.V."/>
            <person name="Hibbett D."/>
            <person name="Nagy L.G."/>
            <person name="Martin F.M."/>
        </authorList>
    </citation>
    <scope>NUCLEOTIDE SEQUENCE</scope>
    <source>
        <strain evidence="1">P2</strain>
    </source>
</reference>